<protein>
    <submittedName>
        <fullName evidence="4">Lateral organ boundaries domain containing protein</fullName>
    </submittedName>
</protein>
<evidence type="ECO:0000313" key="4">
    <source>
        <dbReference type="EMBL" id="PON78605.1"/>
    </source>
</evidence>
<feature type="region of interest" description="Disordered" evidence="2">
    <location>
        <begin position="215"/>
        <end position="234"/>
    </location>
</feature>
<accession>A0A2P5DZ78</accession>
<comment type="caution">
    <text evidence="4">The sequence shown here is derived from an EMBL/GenBank/DDBJ whole genome shotgun (WGS) entry which is preliminary data.</text>
</comment>
<evidence type="ECO:0000313" key="5">
    <source>
        <dbReference type="Proteomes" id="UP000237105"/>
    </source>
</evidence>
<dbReference type="PROSITE" id="PS50891">
    <property type="entry name" value="LOB"/>
    <property type="match status" value="1"/>
</dbReference>
<dbReference type="GO" id="GO:0010468">
    <property type="term" value="P:regulation of gene expression"/>
    <property type="evidence" value="ECO:0007669"/>
    <property type="project" value="TreeGrafter"/>
</dbReference>
<dbReference type="Pfam" id="PF03195">
    <property type="entry name" value="LOB"/>
    <property type="match status" value="1"/>
</dbReference>
<reference evidence="5" key="1">
    <citation type="submission" date="2016-06" db="EMBL/GenBank/DDBJ databases">
        <title>Parallel loss of symbiosis genes in relatives of nitrogen-fixing non-legume Parasponia.</title>
        <authorList>
            <person name="Van Velzen R."/>
            <person name="Holmer R."/>
            <person name="Bu F."/>
            <person name="Rutten L."/>
            <person name="Van Zeijl A."/>
            <person name="Liu W."/>
            <person name="Santuari L."/>
            <person name="Cao Q."/>
            <person name="Sharma T."/>
            <person name="Shen D."/>
            <person name="Roswanjaya Y."/>
            <person name="Wardhani T."/>
            <person name="Kalhor M.S."/>
            <person name="Jansen J."/>
            <person name="Van den Hoogen J."/>
            <person name="Gungor B."/>
            <person name="Hartog M."/>
            <person name="Hontelez J."/>
            <person name="Verver J."/>
            <person name="Yang W.-C."/>
            <person name="Schijlen E."/>
            <person name="Repin R."/>
            <person name="Schilthuizen M."/>
            <person name="Schranz E."/>
            <person name="Heidstra R."/>
            <person name="Miyata K."/>
            <person name="Fedorova E."/>
            <person name="Kohlen W."/>
            <person name="Bisseling T."/>
            <person name="Smit S."/>
            <person name="Geurts R."/>
        </authorList>
    </citation>
    <scope>NUCLEOTIDE SEQUENCE [LARGE SCALE GENOMIC DNA]</scope>
    <source>
        <strain evidence="5">cv. WU1-14</strain>
    </source>
</reference>
<dbReference type="InterPro" id="IPR004883">
    <property type="entry name" value="LOB"/>
</dbReference>
<evidence type="ECO:0000256" key="1">
    <source>
        <dbReference type="ARBA" id="ARBA00005474"/>
    </source>
</evidence>
<dbReference type="OrthoDB" id="1922547at2759"/>
<dbReference type="EMBL" id="JXTB01000008">
    <property type="protein sequence ID" value="PON78605.1"/>
    <property type="molecule type" value="Genomic_DNA"/>
</dbReference>
<dbReference type="PANTHER" id="PTHR31304">
    <property type="entry name" value="LOB DOMAIN-CONTAINING PROTEIN 38"/>
    <property type="match status" value="1"/>
</dbReference>
<gene>
    <name evidence="4" type="ORF">PanWU01x14_018630</name>
</gene>
<evidence type="ECO:0000259" key="3">
    <source>
        <dbReference type="PROSITE" id="PS50891"/>
    </source>
</evidence>
<sequence>MRTSCNGCRVLRKGCSDDCAIRPCLQWIKSPDSQAQATLFLAKFYGRTGLLNLINAGPRYLRPAVFKSLLYEACGRIVNPINGSVGLLWAGEWAKCQAAVEAVLAGAPIKVESDEHAPHSKLPIKSSWVDIRHVTKDDVVPNSDPSHHHQVRTRNRFKRTAAGHKTLIGGSDMGSLTQFLNPDHEYWWPRLLGNGSSTSAGEDLESMFSVESVEASLAQQAKPESSPADDTRGEVRLELTLGLA</sequence>
<proteinExistence type="inferred from homology"/>
<keyword evidence="5" id="KW-1185">Reference proteome</keyword>
<organism evidence="4 5">
    <name type="scientific">Parasponia andersonii</name>
    <name type="common">Sponia andersonii</name>
    <dbReference type="NCBI Taxonomy" id="3476"/>
    <lineage>
        <taxon>Eukaryota</taxon>
        <taxon>Viridiplantae</taxon>
        <taxon>Streptophyta</taxon>
        <taxon>Embryophyta</taxon>
        <taxon>Tracheophyta</taxon>
        <taxon>Spermatophyta</taxon>
        <taxon>Magnoliopsida</taxon>
        <taxon>eudicotyledons</taxon>
        <taxon>Gunneridae</taxon>
        <taxon>Pentapetalae</taxon>
        <taxon>rosids</taxon>
        <taxon>fabids</taxon>
        <taxon>Rosales</taxon>
        <taxon>Cannabaceae</taxon>
        <taxon>Parasponia</taxon>
    </lineage>
</organism>
<comment type="similarity">
    <text evidence="1">Belongs to the LOB domain-containing protein family.</text>
</comment>
<dbReference type="AlphaFoldDB" id="A0A2P5DZ78"/>
<dbReference type="Proteomes" id="UP000237105">
    <property type="component" value="Unassembled WGS sequence"/>
</dbReference>
<dbReference type="PANTHER" id="PTHR31304:SF64">
    <property type="entry name" value="LOB DOMAIN-CONTAINING PROTEIN 42"/>
    <property type="match status" value="1"/>
</dbReference>
<dbReference type="STRING" id="3476.A0A2P5DZ78"/>
<feature type="domain" description="LOB" evidence="3">
    <location>
        <begin position="3"/>
        <end position="109"/>
    </location>
</feature>
<evidence type="ECO:0000256" key="2">
    <source>
        <dbReference type="SAM" id="MobiDB-lite"/>
    </source>
</evidence>
<name>A0A2P5DZ78_PARAD</name>